<organism evidence="2 3">
    <name type="scientific">Gonapodya prolifera (strain JEL478)</name>
    <name type="common">Monoblepharis prolifera</name>
    <dbReference type="NCBI Taxonomy" id="1344416"/>
    <lineage>
        <taxon>Eukaryota</taxon>
        <taxon>Fungi</taxon>
        <taxon>Fungi incertae sedis</taxon>
        <taxon>Chytridiomycota</taxon>
        <taxon>Chytridiomycota incertae sedis</taxon>
        <taxon>Monoblepharidomycetes</taxon>
        <taxon>Monoblepharidales</taxon>
        <taxon>Gonapodyaceae</taxon>
        <taxon>Gonapodya</taxon>
    </lineage>
</organism>
<dbReference type="EMBL" id="KQ965858">
    <property type="protein sequence ID" value="KXS09569.1"/>
    <property type="molecule type" value="Genomic_DNA"/>
</dbReference>
<feature type="compositionally biased region" description="Gly residues" evidence="1">
    <location>
        <begin position="145"/>
        <end position="176"/>
    </location>
</feature>
<protein>
    <submittedName>
        <fullName evidence="2">Uncharacterized protein</fullName>
    </submittedName>
</protein>
<dbReference type="AlphaFoldDB" id="A0A138ZYJ3"/>
<gene>
    <name evidence="2" type="ORF">M427DRAFT_220003</name>
</gene>
<evidence type="ECO:0000313" key="3">
    <source>
        <dbReference type="Proteomes" id="UP000070544"/>
    </source>
</evidence>
<accession>A0A138ZYJ3</accession>
<proteinExistence type="predicted"/>
<name>A0A138ZYJ3_GONPJ</name>
<dbReference type="Proteomes" id="UP000070544">
    <property type="component" value="Unassembled WGS sequence"/>
</dbReference>
<sequence length="192" mass="18079">MSTSGAVFTIFLKPFGIFGPMLAPCGIRAGLAISGSEVVTGVSDAGFGFNDACLRRSAAGTIVVSSARRSRITGAADMTADAGGTAGGGGRSWGVMFGGGPGGGPGGSPGGGRGNAVAAATCCTIAELYMEGWYMLEAENTGGGGGIPGEGATGPGGNGPFDGKNGGAGPGGGPRGKAGPETPAKGPGPGKP</sequence>
<evidence type="ECO:0000313" key="2">
    <source>
        <dbReference type="EMBL" id="KXS09569.1"/>
    </source>
</evidence>
<keyword evidence="3" id="KW-1185">Reference proteome</keyword>
<feature type="region of interest" description="Disordered" evidence="1">
    <location>
        <begin position="145"/>
        <end position="192"/>
    </location>
</feature>
<reference evidence="2 3" key="1">
    <citation type="journal article" date="2015" name="Genome Biol. Evol.">
        <title>Phylogenomic analyses indicate that early fungi evolved digesting cell walls of algal ancestors of land plants.</title>
        <authorList>
            <person name="Chang Y."/>
            <person name="Wang S."/>
            <person name="Sekimoto S."/>
            <person name="Aerts A.L."/>
            <person name="Choi C."/>
            <person name="Clum A."/>
            <person name="LaButti K.M."/>
            <person name="Lindquist E.A."/>
            <person name="Yee Ngan C."/>
            <person name="Ohm R.A."/>
            <person name="Salamov A.A."/>
            <person name="Grigoriev I.V."/>
            <person name="Spatafora J.W."/>
            <person name="Berbee M.L."/>
        </authorList>
    </citation>
    <scope>NUCLEOTIDE SEQUENCE [LARGE SCALE GENOMIC DNA]</scope>
    <source>
        <strain evidence="2 3">JEL478</strain>
    </source>
</reference>
<evidence type="ECO:0000256" key="1">
    <source>
        <dbReference type="SAM" id="MobiDB-lite"/>
    </source>
</evidence>